<dbReference type="AlphaFoldDB" id="A0A645F2Y0"/>
<evidence type="ECO:0000313" key="1">
    <source>
        <dbReference type="EMBL" id="MPN08611.1"/>
    </source>
</evidence>
<protein>
    <submittedName>
        <fullName evidence="1">Uncharacterized protein</fullName>
    </submittedName>
</protein>
<reference evidence="1" key="1">
    <citation type="submission" date="2019-08" db="EMBL/GenBank/DDBJ databases">
        <authorList>
            <person name="Kucharzyk K."/>
            <person name="Murdoch R.W."/>
            <person name="Higgins S."/>
            <person name="Loffler F."/>
        </authorList>
    </citation>
    <scope>NUCLEOTIDE SEQUENCE</scope>
</reference>
<proteinExistence type="predicted"/>
<name>A0A645F2Y0_9ZZZZ</name>
<accession>A0A645F2Y0</accession>
<organism evidence="1">
    <name type="scientific">bioreactor metagenome</name>
    <dbReference type="NCBI Taxonomy" id="1076179"/>
    <lineage>
        <taxon>unclassified sequences</taxon>
        <taxon>metagenomes</taxon>
        <taxon>ecological metagenomes</taxon>
    </lineage>
</organism>
<comment type="caution">
    <text evidence="1">The sequence shown here is derived from an EMBL/GenBank/DDBJ whole genome shotgun (WGS) entry which is preliminary data.</text>
</comment>
<gene>
    <name evidence="1" type="ORF">SDC9_155895</name>
</gene>
<sequence length="57" mass="6122">MSILGMPVGYARPLGRRILVRAPVFPPYIGAGGIVAYRPHIEVEYPGGGKTKLSDNL</sequence>
<dbReference type="EMBL" id="VSSQ01054676">
    <property type="protein sequence ID" value="MPN08611.1"/>
    <property type="molecule type" value="Genomic_DNA"/>
</dbReference>